<dbReference type="InterPro" id="IPR020132">
    <property type="entry name" value="Gp24/Gp25"/>
</dbReference>
<dbReference type="Pfam" id="PF17388">
    <property type="entry name" value="GP24_25"/>
    <property type="match status" value="1"/>
</dbReference>
<dbReference type="EMBL" id="PP750957">
    <property type="protein sequence ID" value="XCH42662.1"/>
    <property type="molecule type" value="Genomic_DNA"/>
</dbReference>
<gene>
    <name evidence="2" type="primary">24</name>
    <name evidence="2" type="ORF">SEA_LILBIB_24</name>
</gene>
<reference evidence="2" key="1">
    <citation type="submission" date="2024-04" db="EMBL/GenBank/DDBJ databases">
        <authorList>
            <person name="Hoffpauir A."/>
            <person name="Koss R."/>
            <person name="Kumar R."/>
            <person name="Plichta A."/>
            <person name="Rodrigues L."/>
            <person name="Hutchison K.W."/>
            <person name="Molloy S.D."/>
            <person name="Viland M.D."/>
            <person name="Lewis C.M."/>
            <person name="Garlena R.A."/>
            <person name="Russell D.A."/>
            <person name="Jacobs-Sera D."/>
            <person name="Hatfull G.F."/>
        </authorList>
    </citation>
    <scope>NUCLEOTIDE SEQUENCE</scope>
</reference>
<feature type="region of interest" description="Disordered" evidence="1">
    <location>
        <begin position="218"/>
        <end position="239"/>
    </location>
</feature>
<evidence type="ECO:0000256" key="1">
    <source>
        <dbReference type="SAM" id="MobiDB-lite"/>
    </source>
</evidence>
<name>A0AAU8GKZ8_9VIRU</name>
<evidence type="ECO:0000313" key="2">
    <source>
        <dbReference type="EMBL" id="XCH42662.1"/>
    </source>
</evidence>
<accession>A0AAU8GKZ8</accession>
<protein>
    <submittedName>
        <fullName evidence="2">Tail assembly chaperone</fullName>
    </submittedName>
</protein>
<proteinExistence type="predicted"/>
<sequence>MTNVFSLDTAREEADRKFGAPFPVAIDKDTTVHLRSVLRLNKSDREKVQKAVEVIQSVNEKNESDQESVTEKDVERFNAAIFEVLTLVAGKDSKALLDALDGDYAVATLVLNAYMEASQMGGSLQLGRLIDEYGDAVLADLRSEYGISLKDIFTDSLLGPIELLVLIKELPREGRYWSEIQGGSQFRGWDDKAWATAALVNEIRAFRFYYLLAQTPKKKRSGMKPPEPFPVPEVKKRTKQYKPGSFGHIAAMRMAASRNRKAPSTGK</sequence>
<organism evidence="2">
    <name type="scientific">Mycobacterium phage LilBib</name>
    <dbReference type="NCBI Taxonomy" id="3136622"/>
    <lineage>
        <taxon>Viruses</taxon>
    </lineage>
</organism>